<dbReference type="CDD" id="cd07516">
    <property type="entry name" value="HAD_Pase"/>
    <property type="match status" value="1"/>
</dbReference>
<dbReference type="GO" id="GO:0016791">
    <property type="term" value="F:phosphatase activity"/>
    <property type="evidence" value="ECO:0007669"/>
    <property type="project" value="TreeGrafter"/>
</dbReference>
<dbReference type="PROSITE" id="PS01228">
    <property type="entry name" value="COF_1"/>
    <property type="match status" value="1"/>
</dbReference>
<dbReference type="InterPro" id="IPR006379">
    <property type="entry name" value="HAD-SF_hydro_IIB"/>
</dbReference>
<dbReference type="OrthoDB" id="9781413at2"/>
<dbReference type="SFLD" id="SFLDS00003">
    <property type="entry name" value="Haloacid_Dehalogenase"/>
    <property type="match status" value="1"/>
</dbReference>
<dbReference type="NCBIfam" id="TIGR01484">
    <property type="entry name" value="HAD-SF-IIB"/>
    <property type="match status" value="1"/>
</dbReference>
<keyword evidence="1" id="KW-0378">Hydrolase</keyword>
<dbReference type="SFLD" id="SFLDG01140">
    <property type="entry name" value="C2.B:_Phosphomannomutase_and_P"/>
    <property type="match status" value="1"/>
</dbReference>
<organism evidence="1 2">
    <name type="scientific">Pseudobacteroides cellulosolvens ATCC 35603 = DSM 2933</name>
    <dbReference type="NCBI Taxonomy" id="398512"/>
    <lineage>
        <taxon>Bacteria</taxon>
        <taxon>Bacillati</taxon>
        <taxon>Bacillota</taxon>
        <taxon>Clostridia</taxon>
        <taxon>Eubacteriales</taxon>
        <taxon>Oscillospiraceae</taxon>
        <taxon>Pseudobacteroides</taxon>
    </lineage>
</organism>
<dbReference type="RefSeq" id="WP_036947367.1">
    <property type="nucleotide sequence ID" value="NZ_KN050765.1"/>
</dbReference>
<dbReference type="GO" id="GO:0000287">
    <property type="term" value="F:magnesium ion binding"/>
    <property type="evidence" value="ECO:0007669"/>
    <property type="project" value="TreeGrafter"/>
</dbReference>
<dbReference type="InterPro" id="IPR000150">
    <property type="entry name" value="Cof"/>
</dbReference>
<evidence type="ECO:0000313" key="2">
    <source>
        <dbReference type="Proteomes" id="UP000036923"/>
    </source>
</evidence>
<proteinExistence type="predicted"/>
<keyword evidence="2" id="KW-1185">Reference proteome</keyword>
<sequence length="272" mass="30979">MSKLIFIDLDGTLLSSDKRVSKENRDAIRNAEQKGLKVIICTGKVFKSAKRFAHEIGIKGPLISCNGAEIRDIATEKLLYSDFLRKEDCYKIIDICRRKRIYFHAYIDHDMFTEMGECPTPLYWIENTEVPEEYRINIRVVSDFKEVVNKSSQNVSKFLMVSKDRQQLIEVRHLLEEIDTVNVMCSGDDNIEVVNKNVNKGKALVIVSESSEYSEYEIVAMGDSENDLSMLLESQYKIVMGNADESLKKIADFISATNDENGVAIAIEQILN</sequence>
<dbReference type="Proteomes" id="UP000036923">
    <property type="component" value="Unassembled WGS sequence"/>
</dbReference>
<dbReference type="eggNOG" id="COG0561">
    <property type="taxonomic scope" value="Bacteria"/>
</dbReference>
<dbReference type="Pfam" id="PF08282">
    <property type="entry name" value="Hydrolase_3"/>
    <property type="match status" value="1"/>
</dbReference>
<dbReference type="Gene3D" id="3.40.50.1000">
    <property type="entry name" value="HAD superfamily/HAD-like"/>
    <property type="match status" value="1"/>
</dbReference>
<evidence type="ECO:0000313" key="1">
    <source>
        <dbReference type="EMBL" id="KNY26996.1"/>
    </source>
</evidence>
<dbReference type="AlphaFoldDB" id="A0A0L6JMH3"/>
<comment type="caution">
    <text evidence="1">The sequence shown here is derived from an EMBL/GenBank/DDBJ whole genome shotgun (WGS) entry which is preliminary data.</text>
</comment>
<dbReference type="PANTHER" id="PTHR10000">
    <property type="entry name" value="PHOSPHOSERINE PHOSPHATASE"/>
    <property type="match status" value="1"/>
</dbReference>
<reference evidence="2" key="1">
    <citation type="submission" date="2015-07" db="EMBL/GenBank/DDBJ databases">
        <title>Near-Complete Genome Sequence of the Cellulolytic Bacterium Bacteroides (Pseudobacteroides) cellulosolvens ATCC 35603.</title>
        <authorList>
            <person name="Dassa B."/>
            <person name="Utturkar S.M."/>
            <person name="Klingeman D.M."/>
            <person name="Hurt R.A."/>
            <person name="Keller M."/>
            <person name="Xu J."/>
            <person name="Reddy Y.H.K."/>
            <person name="Borovok I."/>
            <person name="Grinberg I.R."/>
            <person name="Lamed R."/>
            <person name="Zhivin O."/>
            <person name="Bayer E.A."/>
            <person name="Brown S.D."/>
        </authorList>
    </citation>
    <scope>NUCLEOTIDE SEQUENCE [LARGE SCALE GENOMIC DNA]</scope>
    <source>
        <strain evidence="2">DSM 2933</strain>
    </source>
</reference>
<dbReference type="EMBL" id="LGTC01000001">
    <property type="protein sequence ID" value="KNY26996.1"/>
    <property type="molecule type" value="Genomic_DNA"/>
</dbReference>
<accession>A0A0L6JMH3</accession>
<dbReference type="NCBIfam" id="TIGR00099">
    <property type="entry name" value="Cof-subfamily"/>
    <property type="match status" value="1"/>
</dbReference>
<dbReference type="PANTHER" id="PTHR10000:SF55">
    <property type="entry name" value="5-AMINO-6-(5-PHOSPHO-D-RIBITYLAMINO)URACIL PHOSPHATASE YCSE"/>
    <property type="match status" value="1"/>
</dbReference>
<dbReference type="InterPro" id="IPR036412">
    <property type="entry name" value="HAD-like_sf"/>
</dbReference>
<dbReference type="Gene3D" id="3.30.1240.10">
    <property type="match status" value="1"/>
</dbReference>
<dbReference type="STRING" id="398512.Bccel_2261"/>
<dbReference type="SFLD" id="SFLDG01144">
    <property type="entry name" value="C2.B.4:_PGP_Like"/>
    <property type="match status" value="1"/>
</dbReference>
<gene>
    <name evidence="1" type="ORF">Bccel_2261</name>
</gene>
<dbReference type="InterPro" id="IPR023214">
    <property type="entry name" value="HAD_sf"/>
</dbReference>
<protein>
    <submittedName>
        <fullName evidence="1">Cof-like hydrolase</fullName>
    </submittedName>
</protein>
<dbReference type="GO" id="GO:0005829">
    <property type="term" value="C:cytosol"/>
    <property type="evidence" value="ECO:0007669"/>
    <property type="project" value="TreeGrafter"/>
</dbReference>
<name>A0A0L6JMH3_9FIRM</name>
<dbReference type="SUPFAM" id="SSF56784">
    <property type="entry name" value="HAD-like"/>
    <property type="match status" value="1"/>
</dbReference>